<keyword evidence="2" id="KW-1185">Reference proteome</keyword>
<comment type="caution">
    <text evidence="1">The sequence shown here is derived from an EMBL/GenBank/DDBJ whole genome shotgun (WGS) entry which is preliminary data.</text>
</comment>
<sequence>MVLKKSLQIGSPGMCPFGLSNLLVSINGLCSEKLHQQQSTLISRHRDVVHQTPPEAEMQRQDMSSSVTVISPVGMWKLEVSWLPMKSNLFTRGCHHNDSILCSARCNEVEDINQLVLNCPVSGVAWYVLWGARFPQIFEELPSSNLVSDCMVYLERV</sequence>
<evidence type="ECO:0000313" key="1">
    <source>
        <dbReference type="EMBL" id="MCI01927.1"/>
    </source>
</evidence>
<organism evidence="1 2">
    <name type="scientific">Trifolium medium</name>
    <dbReference type="NCBI Taxonomy" id="97028"/>
    <lineage>
        <taxon>Eukaryota</taxon>
        <taxon>Viridiplantae</taxon>
        <taxon>Streptophyta</taxon>
        <taxon>Embryophyta</taxon>
        <taxon>Tracheophyta</taxon>
        <taxon>Spermatophyta</taxon>
        <taxon>Magnoliopsida</taxon>
        <taxon>eudicotyledons</taxon>
        <taxon>Gunneridae</taxon>
        <taxon>Pentapetalae</taxon>
        <taxon>rosids</taxon>
        <taxon>fabids</taxon>
        <taxon>Fabales</taxon>
        <taxon>Fabaceae</taxon>
        <taxon>Papilionoideae</taxon>
        <taxon>50 kb inversion clade</taxon>
        <taxon>NPAAA clade</taxon>
        <taxon>Hologalegina</taxon>
        <taxon>IRL clade</taxon>
        <taxon>Trifolieae</taxon>
        <taxon>Trifolium</taxon>
    </lineage>
</organism>
<evidence type="ECO:0000313" key="2">
    <source>
        <dbReference type="Proteomes" id="UP000265520"/>
    </source>
</evidence>
<dbReference type="Proteomes" id="UP000265520">
    <property type="component" value="Unassembled WGS sequence"/>
</dbReference>
<dbReference type="EMBL" id="LXQA010047585">
    <property type="protein sequence ID" value="MCI01927.1"/>
    <property type="molecule type" value="Genomic_DNA"/>
</dbReference>
<dbReference type="AlphaFoldDB" id="A0A392NPX8"/>
<proteinExistence type="predicted"/>
<accession>A0A392NPX8</accession>
<protein>
    <recommendedName>
        <fullName evidence="3">Reverse transcriptase zinc-binding domain-containing protein</fullName>
    </recommendedName>
</protein>
<reference evidence="1 2" key="1">
    <citation type="journal article" date="2018" name="Front. Plant Sci.">
        <title>Red Clover (Trifolium pratense) and Zigzag Clover (T. medium) - A Picture of Genomic Similarities and Differences.</title>
        <authorList>
            <person name="Dluhosova J."/>
            <person name="Istvanek J."/>
            <person name="Nedelnik J."/>
            <person name="Repkova J."/>
        </authorList>
    </citation>
    <scope>NUCLEOTIDE SEQUENCE [LARGE SCALE GENOMIC DNA]</scope>
    <source>
        <strain evidence="2">cv. 10/8</strain>
        <tissue evidence="1">Leaf</tissue>
    </source>
</reference>
<name>A0A392NPX8_9FABA</name>
<evidence type="ECO:0008006" key="3">
    <source>
        <dbReference type="Google" id="ProtNLM"/>
    </source>
</evidence>